<dbReference type="Proteomes" id="UP001162060">
    <property type="component" value="Unassembled WGS sequence"/>
</dbReference>
<reference evidence="1" key="1">
    <citation type="submission" date="2024-01" db="EMBL/GenBank/DDBJ databases">
        <authorList>
            <person name="Webb A."/>
        </authorList>
    </citation>
    <scope>NUCLEOTIDE SEQUENCE</scope>
    <source>
        <strain evidence="1">Pm1</strain>
    </source>
</reference>
<accession>A0AAV1T7U7</accession>
<proteinExistence type="predicted"/>
<organism evidence="1 2">
    <name type="scientific">Peronospora matthiolae</name>
    <dbReference type="NCBI Taxonomy" id="2874970"/>
    <lineage>
        <taxon>Eukaryota</taxon>
        <taxon>Sar</taxon>
        <taxon>Stramenopiles</taxon>
        <taxon>Oomycota</taxon>
        <taxon>Peronosporomycetes</taxon>
        <taxon>Peronosporales</taxon>
        <taxon>Peronosporaceae</taxon>
        <taxon>Peronospora</taxon>
    </lineage>
</organism>
<dbReference type="AlphaFoldDB" id="A0AAV1T7U7"/>
<evidence type="ECO:0000313" key="2">
    <source>
        <dbReference type="Proteomes" id="UP001162060"/>
    </source>
</evidence>
<dbReference type="EMBL" id="CAKLBY020000032">
    <property type="protein sequence ID" value="CAK7907468.1"/>
    <property type="molecule type" value="Genomic_DNA"/>
</dbReference>
<protein>
    <submittedName>
        <fullName evidence="1">Uncharacterized protein</fullName>
    </submittedName>
</protein>
<gene>
    <name evidence="1" type="ORF">PM001_LOCUS3541</name>
</gene>
<evidence type="ECO:0000313" key="1">
    <source>
        <dbReference type="EMBL" id="CAK7907468.1"/>
    </source>
</evidence>
<comment type="caution">
    <text evidence="1">The sequence shown here is derived from an EMBL/GenBank/DDBJ whole genome shotgun (WGS) entry which is preliminary data.</text>
</comment>
<name>A0AAV1T7U7_9STRA</name>
<sequence>MKSEDGVVKGPAQPLAVVVSGYSHKVLPILLSLSANAENPRVMRASLGNARRNPVRWIPTQPGTGNEGNNEVHAVKDLTSLVGRHPHARTYFRTN</sequence>